<protein>
    <submittedName>
        <fullName evidence="2">Oxidoreductase NAD-binding domain-containing protein</fullName>
    </submittedName>
</protein>
<dbReference type="Pfam" id="PF10118">
    <property type="entry name" value="Metal_hydrol"/>
    <property type="match status" value="1"/>
</dbReference>
<dbReference type="PROSITE" id="PS51085">
    <property type="entry name" value="2FE2S_FER_2"/>
    <property type="match status" value="1"/>
</dbReference>
<dbReference type="InterPro" id="IPR039261">
    <property type="entry name" value="FNR_nucleotide-bd"/>
</dbReference>
<dbReference type="InterPro" id="IPR001041">
    <property type="entry name" value="2Fe-2S_ferredoxin-type"/>
</dbReference>
<dbReference type="InterPro" id="IPR036010">
    <property type="entry name" value="2Fe-2S_ferredoxin-like_sf"/>
</dbReference>
<dbReference type="Gene3D" id="3.10.20.30">
    <property type="match status" value="1"/>
</dbReference>
<dbReference type="SUPFAM" id="SSF52343">
    <property type="entry name" value="Ferredoxin reductase-like, C-terminal NADP-linked domain"/>
    <property type="match status" value="1"/>
</dbReference>
<dbReference type="STRING" id="1893.SAMN02787144_1001434"/>
<dbReference type="InterPro" id="IPR012675">
    <property type="entry name" value="Beta-grasp_dom_sf"/>
</dbReference>
<dbReference type="SUPFAM" id="SSF54292">
    <property type="entry name" value="2Fe-2S ferredoxin-like"/>
    <property type="match status" value="1"/>
</dbReference>
<evidence type="ECO:0000313" key="3">
    <source>
        <dbReference type="Proteomes" id="UP000181909"/>
    </source>
</evidence>
<dbReference type="CDD" id="cd06185">
    <property type="entry name" value="PDR_like"/>
    <property type="match status" value="1"/>
</dbReference>
<evidence type="ECO:0000313" key="2">
    <source>
        <dbReference type="EMBL" id="SFX08858.1"/>
    </source>
</evidence>
<dbReference type="RefSeq" id="WP_079179279.1">
    <property type="nucleotide sequence ID" value="NZ_CP109381.1"/>
</dbReference>
<dbReference type="GO" id="GO:0016491">
    <property type="term" value="F:oxidoreductase activity"/>
    <property type="evidence" value="ECO:0007669"/>
    <property type="project" value="InterPro"/>
</dbReference>
<gene>
    <name evidence="2" type="ORF">SAMN02787144_1001434</name>
</gene>
<dbReference type="Pfam" id="PF00175">
    <property type="entry name" value="NAD_binding_1"/>
    <property type="match status" value="1"/>
</dbReference>
<dbReference type="InterPro" id="IPR016516">
    <property type="entry name" value="UCP07580"/>
</dbReference>
<dbReference type="PROSITE" id="PS00197">
    <property type="entry name" value="2FE2S_FER_1"/>
    <property type="match status" value="1"/>
</dbReference>
<dbReference type="PANTHER" id="PTHR39456:SF1">
    <property type="entry name" value="METAL-DEPENDENT HYDROLASE"/>
    <property type="match status" value="1"/>
</dbReference>
<dbReference type="Gene3D" id="3.40.50.80">
    <property type="entry name" value="Nucleotide-binding domain of ferredoxin-NADP reductase (FNR) module"/>
    <property type="match status" value="1"/>
</dbReference>
<organism evidence="2 3">
    <name type="scientific">Streptomyces atratus</name>
    <dbReference type="NCBI Taxonomy" id="1893"/>
    <lineage>
        <taxon>Bacteria</taxon>
        <taxon>Bacillati</taxon>
        <taxon>Actinomycetota</taxon>
        <taxon>Actinomycetes</taxon>
        <taxon>Kitasatosporales</taxon>
        <taxon>Streptomycetaceae</taxon>
        <taxon>Streptomyces</taxon>
    </lineage>
</organism>
<name>A0A1K1U7R9_STRAR</name>
<feature type="domain" description="2Fe-2S ferredoxin-type" evidence="1">
    <location>
        <begin position="294"/>
        <end position="377"/>
    </location>
</feature>
<dbReference type="PANTHER" id="PTHR39456">
    <property type="entry name" value="METAL-DEPENDENT HYDROLASE"/>
    <property type="match status" value="1"/>
</dbReference>
<dbReference type="Proteomes" id="UP000181909">
    <property type="component" value="Unassembled WGS sequence"/>
</dbReference>
<dbReference type="PRINTS" id="PR00409">
    <property type="entry name" value="PHDIOXRDTASE"/>
</dbReference>
<evidence type="ECO:0000259" key="1">
    <source>
        <dbReference type="PROSITE" id="PS51085"/>
    </source>
</evidence>
<sequence length="377" mass="41670">MSNTQPAPVASERTPLKARKVSFAWEKTPLHWVPGDPFTTHTINVLHLLLPAGERWFIHVYRQVLPYIHDEQLRQDVIGFIGQEAVHSQAHDDVLPRLKELGLDPTPYTAQVDWFFEKLLGDRTLPPGRARTWWLMERVALIAAIVVHERLREGEEVEVRDPRNRFPLAEAPAYLFVAGGIGITPILPMLRSVAASGADWRLLYGGRSRATMPFLDEIEKLGAEGGRVTVVAEDEAGHPDAAAALADTVEGTAVHCCGPEPLMDAVGAALPPGRTLHLERFTAAAAASTGSAPFEVELRRSGRTVRVPADRSVLAAVRDELPYVSYSCEQGFCGTCQQRVLEGEIDHRDELLTDSERDDSMLICVSRCRGERLVLDL</sequence>
<proteinExistence type="predicted"/>
<dbReference type="CDD" id="cd00207">
    <property type="entry name" value="fer2"/>
    <property type="match status" value="1"/>
</dbReference>
<dbReference type="AlphaFoldDB" id="A0A1K1U7R9"/>
<dbReference type="GO" id="GO:0051537">
    <property type="term" value="F:2 iron, 2 sulfur cluster binding"/>
    <property type="evidence" value="ECO:0007669"/>
    <property type="project" value="InterPro"/>
</dbReference>
<dbReference type="Pfam" id="PF00111">
    <property type="entry name" value="Fer2"/>
    <property type="match status" value="1"/>
</dbReference>
<dbReference type="EMBL" id="FPJO01000001">
    <property type="protein sequence ID" value="SFX08858.1"/>
    <property type="molecule type" value="Genomic_DNA"/>
</dbReference>
<reference evidence="2 3" key="1">
    <citation type="submission" date="2016-11" db="EMBL/GenBank/DDBJ databases">
        <authorList>
            <person name="Jaros S."/>
            <person name="Januszkiewicz K."/>
            <person name="Wedrychowicz H."/>
        </authorList>
    </citation>
    <scope>NUCLEOTIDE SEQUENCE [LARGE SCALE GENOMIC DNA]</scope>
    <source>
        <strain evidence="2 3">OK807</strain>
    </source>
</reference>
<dbReference type="InterPro" id="IPR006058">
    <property type="entry name" value="2Fe2S_fd_BS"/>
</dbReference>
<dbReference type="InterPro" id="IPR001433">
    <property type="entry name" value="OxRdtase_FAD/NAD-bd"/>
</dbReference>
<accession>A0A1K1U7R9</accession>